<evidence type="ECO:0000313" key="4">
    <source>
        <dbReference type="Proteomes" id="UP000523196"/>
    </source>
</evidence>
<feature type="chain" id="PRO_5031296846" evidence="1">
    <location>
        <begin position="19"/>
        <end position="164"/>
    </location>
</feature>
<sequence length="164" mass="17935">MKTLAGLVLALGSMPAWAAPPPSADDAPDVAVDALFDTVATLDAAMFDAFNRCNAPEQLDRHAGYFAPDVEFYHDIGGVTWSREAMIANTREHACGHFSRELVPGTLRVYPINGFGAIEQGTHRFCQADTGRCDGIADFTIVWRHVQGRWEVTRVLSYGHQASL</sequence>
<dbReference type="InterPro" id="IPR032710">
    <property type="entry name" value="NTF2-like_dom_sf"/>
</dbReference>
<evidence type="ECO:0000259" key="2">
    <source>
        <dbReference type="Pfam" id="PF14534"/>
    </source>
</evidence>
<dbReference type="EMBL" id="JACHTF010000016">
    <property type="protein sequence ID" value="MBB1061602.1"/>
    <property type="molecule type" value="Genomic_DNA"/>
</dbReference>
<evidence type="ECO:0000313" key="3">
    <source>
        <dbReference type="EMBL" id="MBB1061602.1"/>
    </source>
</evidence>
<name>A0A7W3TNI9_9GAMM</name>
<evidence type="ECO:0000256" key="1">
    <source>
        <dbReference type="SAM" id="SignalP"/>
    </source>
</evidence>
<accession>A0A7W3TNI9</accession>
<dbReference type="InterPro" id="IPR027843">
    <property type="entry name" value="DUF4440"/>
</dbReference>
<dbReference type="SUPFAM" id="SSF54427">
    <property type="entry name" value="NTF2-like"/>
    <property type="match status" value="1"/>
</dbReference>
<proteinExistence type="predicted"/>
<dbReference type="Gene3D" id="3.10.450.50">
    <property type="match status" value="1"/>
</dbReference>
<dbReference type="Proteomes" id="UP000523196">
    <property type="component" value="Unassembled WGS sequence"/>
</dbReference>
<dbReference type="Pfam" id="PF14534">
    <property type="entry name" value="DUF4440"/>
    <property type="match status" value="1"/>
</dbReference>
<comment type="caution">
    <text evidence="3">The sequence shown here is derived from an EMBL/GenBank/DDBJ whole genome shotgun (WGS) entry which is preliminary data.</text>
</comment>
<organism evidence="3 4">
    <name type="scientific">Marilutibacter spongiae</name>
    <dbReference type="NCBI Taxonomy" id="2025720"/>
    <lineage>
        <taxon>Bacteria</taxon>
        <taxon>Pseudomonadati</taxon>
        <taxon>Pseudomonadota</taxon>
        <taxon>Gammaproteobacteria</taxon>
        <taxon>Lysobacterales</taxon>
        <taxon>Lysobacteraceae</taxon>
        <taxon>Marilutibacter</taxon>
    </lineage>
</organism>
<feature type="signal peptide" evidence="1">
    <location>
        <begin position="1"/>
        <end position="18"/>
    </location>
</feature>
<keyword evidence="1" id="KW-0732">Signal</keyword>
<keyword evidence="4" id="KW-1185">Reference proteome</keyword>
<feature type="domain" description="DUF4440" evidence="2">
    <location>
        <begin position="40"/>
        <end position="151"/>
    </location>
</feature>
<reference evidence="3 4" key="1">
    <citation type="submission" date="2020-08" db="EMBL/GenBank/DDBJ databases">
        <authorList>
            <person name="Xu S."/>
            <person name="Li A."/>
        </authorList>
    </citation>
    <scope>NUCLEOTIDE SEQUENCE [LARGE SCALE GENOMIC DNA]</scope>
    <source>
        <strain evidence="3 4">119BY6-57</strain>
    </source>
</reference>
<gene>
    <name evidence="3" type="ORF">H4F98_13595</name>
</gene>
<protein>
    <submittedName>
        <fullName evidence="3">Nuclear transport factor 2 family protein</fullName>
    </submittedName>
</protein>
<dbReference type="RefSeq" id="WP_182688374.1">
    <property type="nucleotide sequence ID" value="NZ_JACHTF010000016.1"/>
</dbReference>
<dbReference type="AlphaFoldDB" id="A0A7W3TNI9"/>